<evidence type="ECO:0000313" key="4">
    <source>
        <dbReference type="Proteomes" id="UP000025227"/>
    </source>
</evidence>
<dbReference type="Gene3D" id="2.40.70.10">
    <property type="entry name" value="Acid Proteases"/>
    <property type="match status" value="1"/>
</dbReference>
<sequence length="562" mass="62058">MLDEVEMYEPDGKENESPEQMGPQSGARSGRNSSSFATRLEMGSASTGGRAKNIVRTLPSSIVDKGFEEVVKELGRLLLSDCVAGRMRALTELRSLRIRPGQDVADFCVVLENLSRRANPESAGEARSLENAQILLENLREWPEHVQLISVLHRASPENAYDEVKQLALSIEQSRALVEASQYRRVGKPVEWKTRKSIYSRRTGGEPDSHKRTEVESAGSMNRQAGRLPQYPVVSESRPVVEEAVRKCFNCAQTGHFARECPRKRAKVQKIGSKGGSKANDRGLVSEIIRAARSCGVKTRKQGRGESAERVGQLMRKKVKLLGMTATALIDSGSMVSIIPITLLEKAQANGFDVDALPTFSAKELGPVYDASGNEMKIVGAVTLEVTLEGGGKDEVTFHITPLPQDEVLLGMNSLQKLGVRISIIGSNADEASGCPKGKGTDLNKVEVAKVTRRAYVPPHTSATIEVDCRETGPEERVLWTNRKEVASGIFKVCDQRTTIPVHNDRDTAIVFEVGEEVGEWSTEKWNEKWEDLNPLLLDLGYRAVSEEERRQQLIQQLEESR</sequence>
<evidence type="ECO:0000256" key="2">
    <source>
        <dbReference type="SAM" id="MobiDB-lite"/>
    </source>
</evidence>
<evidence type="ECO:0000256" key="1">
    <source>
        <dbReference type="PROSITE-ProRule" id="PRU00047"/>
    </source>
</evidence>
<feature type="domain" description="CCHC-type" evidence="3">
    <location>
        <begin position="246"/>
        <end position="263"/>
    </location>
</feature>
<feature type="region of interest" description="Disordered" evidence="2">
    <location>
        <begin position="200"/>
        <end position="223"/>
    </location>
</feature>
<reference evidence="5" key="1">
    <citation type="submission" date="2020-12" db="UniProtKB">
        <authorList>
            <consortium name="WormBaseParasite"/>
        </authorList>
    </citation>
    <scope>IDENTIFICATION</scope>
    <source>
        <strain evidence="5">MHco3</strain>
    </source>
</reference>
<dbReference type="GO" id="GO:0003676">
    <property type="term" value="F:nucleic acid binding"/>
    <property type="evidence" value="ECO:0007669"/>
    <property type="project" value="InterPro"/>
</dbReference>
<dbReference type="CDD" id="cd00303">
    <property type="entry name" value="retropepsin_like"/>
    <property type="match status" value="1"/>
</dbReference>
<dbReference type="InterPro" id="IPR001878">
    <property type="entry name" value="Znf_CCHC"/>
</dbReference>
<keyword evidence="1" id="KW-0863">Zinc-finger</keyword>
<dbReference type="Pfam" id="PF00098">
    <property type="entry name" value="zf-CCHC"/>
    <property type="match status" value="1"/>
</dbReference>
<dbReference type="GO" id="GO:0019899">
    <property type="term" value="F:enzyme binding"/>
    <property type="evidence" value="ECO:0007669"/>
    <property type="project" value="UniProtKB-ARBA"/>
</dbReference>
<dbReference type="OrthoDB" id="8067401at2759"/>
<evidence type="ECO:0000259" key="3">
    <source>
        <dbReference type="PROSITE" id="PS50158"/>
    </source>
</evidence>
<dbReference type="SUPFAM" id="SSF57756">
    <property type="entry name" value="Retrovirus zinc finger-like domains"/>
    <property type="match status" value="1"/>
</dbReference>
<organism evidence="4 5">
    <name type="scientific">Haemonchus contortus</name>
    <name type="common">Barber pole worm</name>
    <dbReference type="NCBI Taxonomy" id="6289"/>
    <lineage>
        <taxon>Eukaryota</taxon>
        <taxon>Metazoa</taxon>
        <taxon>Ecdysozoa</taxon>
        <taxon>Nematoda</taxon>
        <taxon>Chromadorea</taxon>
        <taxon>Rhabditida</taxon>
        <taxon>Rhabditina</taxon>
        <taxon>Rhabditomorpha</taxon>
        <taxon>Strongyloidea</taxon>
        <taxon>Trichostrongylidae</taxon>
        <taxon>Haemonchus</taxon>
    </lineage>
</organism>
<dbReference type="Gene3D" id="4.10.60.10">
    <property type="entry name" value="Zinc finger, CCHC-type"/>
    <property type="match status" value="1"/>
</dbReference>
<dbReference type="PROSITE" id="PS50158">
    <property type="entry name" value="ZF_CCHC"/>
    <property type="match status" value="1"/>
</dbReference>
<dbReference type="GO" id="GO:0005737">
    <property type="term" value="C:cytoplasm"/>
    <property type="evidence" value="ECO:0007669"/>
    <property type="project" value="UniProtKB-ARBA"/>
</dbReference>
<dbReference type="GO" id="GO:0008270">
    <property type="term" value="F:zinc ion binding"/>
    <property type="evidence" value="ECO:0007669"/>
    <property type="project" value="UniProtKB-KW"/>
</dbReference>
<dbReference type="InterPro" id="IPR036875">
    <property type="entry name" value="Znf_CCHC_sf"/>
</dbReference>
<keyword evidence="1" id="KW-0479">Metal-binding</keyword>
<dbReference type="InterPro" id="IPR021109">
    <property type="entry name" value="Peptidase_aspartic_dom_sf"/>
</dbReference>
<dbReference type="Proteomes" id="UP000025227">
    <property type="component" value="Unplaced"/>
</dbReference>
<feature type="region of interest" description="Disordered" evidence="2">
    <location>
        <begin position="1"/>
        <end position="34"/>
    </location>
</feature>
<dbReference type="AlphaFoldDB" id="A0A7I4YFS9"/>
<keyword evidence="1" id="KW-0862">Zinc</keyword>
<dbReference type="WBParaSite" id="HCON_00095050-00001">
    <property type="protein sequence ID" value="HCON_00095050-00001"/>
    <property type="gene ID" value="HCON_00095050"/>
</dbReference>
<feature type="compositionally biased region" description="Polar residues" evidence="2">
    <location>
        <begin position="22"/>
        <end position="34"/>
    </location>
</feature>
<keyword evidence="4" id="KW-1185">Reference proteome</keyword>
<feature type="compositionally biased region" description="Basic and acidic residues" evidence="2">
    <location>
        <begin position="203"/>
        <end position="215"/>
    </location>
</feature>
<accession>A0A7I4YFS9</accession>
<protein>
    <submittedName>
        <fullName evidence="5">CCHC-type domain-containing protein</fullName>
    </submittedName>
</protein>
<proteinExistence type="predicted"/>
<dbReference type="SUPFAM" id="SSF50630">
    <property type="entry name" value="Acid proteases"/>
    <property type="match status" value="1"/>
</dbReference>
<dbReference type="SMART" id="SM00343">
    <property type="entry name" value="ZnF_C2HC"/>
    <property type="match status" value="1"/>
</dbReference>
<evidence type="ECO:0000313" key="5">
    <source>
        <dbReference type="WBParaSite" id="HCON_00095050-00001"/>
    </source>
</evidence>
<name>A0A7I4YFS9_HAECO</name>